<dbReference type="EMBL" id="LOHS01000141">
    <property type="protein sequence ID" value="OAH10491.1"/>
    <property type="molecule type" value="Genomic_DNA"/>
</dbReference>
<dbReference type="STRING" id="1716141.STSP_62290"/>
<dbReference type="RefSeq" id="WP_067284243.1">
    <property type="nucleotide sequence ID" value="NZ_LOHS01000141.1"/>
</dbReference>
<sequence length="316" mass="34691">MTGNTLTTSAAAPAHTPSDRPSVTQSRAARELALKRSEFELAVLLGRIRTAPDEAGGRRRVTVEEIERVRAAEGFPDSLRQQIRVVGTTEGAELMGISSARFTKLARLGLVVPVKFYLNRYRAVVWLYLAEDLRQFAEDTANAPLLSGRVATTLREQLTEGVDLRARNWRGRNTGFLLRGTEDTWERAAVVASLLDPLQVAELVPDPYERSYLNRLRPRAPGHGAPDSPAAQLTERIMTADDPDEIQWVRANLSLALAEARQDRPAPRPASGGGIPVPRSPEHGASPACDELGGLPDARQSRGLLRWMRRKRAAGT</sequence>
<evidence type="ECO:0000313" key="3">
    <source>
        <dbReference type="Proteomes" id="UP000077381"/>
    </source>
</evidence>
<feature type="region of interest" description="Disordered" evidence="1">
    <location>
        <begin position="260"/>
        <end position="316"/>
    </location>
</feature>
<evidence type="ECO:0000256" key="1">
    <source>
        <dbReference type="SAM" id="MobiDB-lite"/>
    </source>
</evidence>
<dbReference type="Pfam" id="PF19934">
    <property type="entry name" value="DUF6397"/>
    <property type="match status" value="1"/>
</dbReference>
<name>A0A177HHQ9_9ACTN</name>
<dbReference type="InterPro" id="IPR045652">
    <property type="entry name" value="DUF6397"/>
</dbReference>
<accession>A0A177HHQ9</accession>
<dbReference type="PATRIC" id="fig|1716141.3.peg.6545"/>
<evidence type="ECO:0000313" key="2">
    <source>
        <dbReference type="EMBL" id="OAH10491.1"/>
    </source>
</evidence>
<feature type="region of interest" description="Disordered" evidence="1">
    <location>
        <begin position="1"/>
        <end position="26"/>
    </location>
</feature>
<dbReference type="OrthoDB" id="4335318at2"/>
<reference evidence="2 3" key="1">
    <citation type="submission" date="2015-12" db="EMBL/GenBank/DDBJ databases">
        <title>Genome sequence of Streptomyces sp. G25.</title>
        <authorList>
            <person name="Poehlein A."/>
            <person name="Roettig A."/>
            <person name="Hiessl S."/>
            <person name="Hauschild P."/>
            <person name="Schauer J."/>
            <person name="Madkour M.H."/>
            <person name="Al-Ansari A.M."/>
            <person name="Almakishah N.H."/>
            <person name="Steinbuechel A."/>
            <person name="Daniel R."/>
        </authorList>
    </citation>
    <scope>NUCLEOTIDE SEQUENCE [LARGE SCALE GENOMIC DNA]</scope>
    <source>
        <strain evidence="3">G25(2015)</strain>
    </source>
</reference>
<dbReference type="Proteomes" id="UP000077381">
    <property type="component" value="Unassembled WGS sequence"/>
</dbReference>
<protein>
    <submittedName>
        <fullName evidence="2">Uncharacterized protein</fullName>
    </submittedName>
</protein>
<proteinExistence type="predicted"/>
<feature type="compositionally biased region" description="Basic residues" evidence="1">
    <location>
        <begin position="307"/>
        <end position="316"/>
    </location>
</feature>
<organism evidence="2 3">
    <name type="scientific">Streptomyces jeddahensis</name>
    <dbReference type="NCBI Taxonomy" id="1716141"/>
    <lineage>
        <taxon>Bacteria</taxon>
        <taxon>Bacillati</taxon>
        <taxon>Actinomycetota</taxon>
        <taxon>Actinomycetes</taxon>
        <taxon>Kitasatosporales</taxon>
        <taxon>Streptomycetaceae</taxon>
        <taxon>Streptomyces</taxon>
    </lineage>
</organism>
<gene>
    <name evidence="2" type="ORF">STSP_62290</name>
</gene>
<feature type="compositionally biased region" description="Low complexity" evidence="1">
    <location>
        <begin position="1"/>
        <end position="16"/>
    </location>
</feature>
<dbReference type="AlphaFoldDB" id="A0A177HHQ9"/>
<comment type="caution">
    <text evidence="2">The sequence shown here is derived from an EMBL/GenBank/DDBJ whole genome shotgun (WGS) entry which is preliminary data.</text>
</comment>
<keyword evidence="3" id="KW-1185">Reference proteome</keyword>